<dbReference type="RefSeq" id="WP_248941895.1">
    <property type="nucleotide sequence ID" value="NZ_JAKIKS010000091.1"/>
</dbReference>
<proteinExistence type="predicted"/>
<dbReference type="Proteomes" id="UP001203423">
    <property type="component" value="Unassembled WGS sequence"/>
</dbReference>
<evidence type="ECO:0000313" key="1">
    <source>
        <dbReference type="EMBL" id="MCL1126506.1"/>
    </source>
</evidence>
<accession>A0ABT0LFL7</accession>
<sequence length="113" mass="12538">MSEKVGPTSAEPLAMKPWGQFEAALIKHAEKQDWDKLAKVNTLMIKALKHAGAPKTQSQLLARESLANTHSEVLKKLIHSKHTLEMEMQQFTSTQDGLAAYQLTQLSGALDDR</sequence>
<keyword evidence="2" id="KW-1185">Reference proteome</keyword>
<protein>
    <recommendedName>
        <fullName evidence="3">Flagellar protein FliT</fullName>
    </recommendedName>
</protein>
<dbReference type="EMBL" id="JAKIKS010000091">
    <property type="protein sequence ID" value="MCL1126506.1"/>
    <property type="molecule type" value="Genomic_DNA"/>
</dbReference>
<evidence type="ECO:0000313" key="2">
    <source>
        <dbReference type="Proteomes" id="UP001203423"/>
    </source>
</evidence>
<name>A0ABT0LFL7_9GAMM</name>
<evidence type="ECO:0008006" key="3">
    <source>
        <dbReference type="Google" id="ProtNLM"/>
    </source>
</evidence>
<reference evidence="1 2" key="1">
    <citation type="submission" date="2022-01" db="EMBL/GenBank/DDBJ databases">
        <title>Whole genome-based taxonomy of the Shewanellaceae.</title>
        <authorList>
            <person name="Martin-Rodriguez A.J."/>
        </authorList>
    </citation>
    <scope>NUCLEOTIDE SEQUENCE [LARGE SCALE GENOMIC DNA]</scope>
    <source>
        <strain evidence="1 2">DSM 17177</strain>
    </source>
</reference>
<comment type="caution">
    <text evidence="1">The sequence shown here is derived from an EMBL/GenBank/DDBJ whole genome shotgun (WGS) entry which is preliminary data.</text>
</comment>
<gene>
    <name evidence="1" type="ORF">L2764_18955</name>
</gene>
<organism evidence="1 2">
    <name type="scientific">Shewanella surugensis</name>
    <dbReference type="NCBI Taxonomy" id="212020"/>
    <lineage>
        <taxon>Bacteria</taxon>
        <taxon>Pseudomonadati</taxon>
        <taxon>Pseudomonadota</taxon>
        <taxon>Gammaproteobacteria</taxon>
        <taxon>Alteromonadales</taxon>
        <taxon>Shewanellaceae</taxon>
        <taxon>Shewanella</taxon>
    </lineage>
</organism>